<keyword evidence="2" id="KW-1185">Reference proteome</keyword>
<proteinExistence type="predicted"/>
<protein>
    <submittedName>
        <fullName evidence="1">ParB/RepB/Spo0J family partition protein</fullName>
    </submittedName>
</protein>
<accession>A0ABY5ALD7</accession>
<dbReference type="EMBL" id="CP098611">
    <property type="protein sequence ID" value="USR89746.1"/>
    <property type="molecule type" value="Genomic_DNA"/>
</dbReference>
<dbReference type="Proteomes" id="UP001056708">
    <property type="component" value="Chromosome"/>
</dbReference>
<sequence>MVYQKPLKPYKQGHPIEFQDIGLLTVSRDSHRFYFNVPIEKCVWGYGWRYTKGEHPFLNFFELGESLDEFYHAYQPPNTLEALTLGFDKRPWNSLELPWHYSIVFVPDVKERKKHKNQHLGPLRPDRLNREKLRLTTVLDSIQSEGYQPEKYGHPNPHICGYFLLKDDDFLFYIEGGKHRATALVELGYTSLPVVSLPDTYFISHDTLSGLAGAAYEEMDLPIVRTIFESYFNPRLREGRRQLLAECMRRARGSSVVVF</sequence>
<gene>
    <name evidence="1" type="ORF">NEA10_12750</name>
</gene>
<dbReference type="RefSeq" id="WP_252660862.1">
    <property type="nucleotide sequence ID" value="NZ_CP098611.1"/>
</dbReference>
<name>A0ABY5ALD7_9CYAN</name>
<evidence type="ECO:0000313" key="1">
    <source>
        <dbReference type="EMBL" id="USR89746.1"/>
    </source>
</evidence>
<evidence type="ECO:0000313" key="2">
    <source>
        <dbReference type="Proteomes" id="UP001056708"/>
    </source>
</evidence>
<organism evidence="1 2">
    <name type="scientific">Phormidium yuhuli AB48</name>
    <dbReference type="NCBI Taxonomy" id="2940671"/>
    <lineage>
        <taxon>Bacteria</taxon>
        <taxon>Bacillati</taxon>
        <taxon>Cyanobacteriota</taxon>
        <taxon>Cyanophyceae</taxon>
        <taxon>Oscillatoriophycideae</taxon>
        <taxon>Oscillatoriales</taxon>
        <taxon>Oscillatoriaceae</taxon>
        <taxon>Phormidium</taxon>
        <taxon>Phormidium yuhuli</taxon>
    </lineage>
</organism>
<reference evidence="1" key="1">
    <citation type="submission" date="2022-06" db="EMBL/GenBank/DDBJ databases">
        <title>Genome sequence of Phormidium yuhuli AB48 isolated from an industrial photobioreactor environment.</title>
        <authorList>
            <person name="Qiu Y."/>
            <person name="Noonan A.J.C."/>
            <person name="Dofher K."/>
            <person name="Koch M."/>
            <person name="Kieft B."/>
            <person name="Lin X."/>
            <person name="Ziels R.M."/>
            <person name="Hallam S.J."/>
        </authorList>
    </citation>
    <scope>NUCLEOTIDE SEQUENCE</scope>
    <source>
        <strain evidence="1">AB48</strain>
    </source>
</reference>